<gene>
    <name evidence="3" type="ORF">F8568_002600</name>
</gene>
<dbReference type="RefSeq" id="WP_151590964.1">
    <property type="nucleotide sequence ID" value="NZ_WBMS02000002.1"/>
</dbReference>
<proteinExistence type="predicted"/>
<dbReference type="Gene3D" id="3.40.50.850">
    <property type="entry name" value="Isochorismatase-like"/>
    <property type="match status" value="1"/>
</dbReference>
<protein>
    <submittedName>
        <fullName evidence="3">Isochorismatase family protein</fullName>
    </submittedName>
</protein>
<feature type="region of interest" description="Disordered" evidence="1">
    <location>
        <begin position="1"/>
        <end position="50"/>
    </location>
</feature>
<evidence type="ECO:0000259" key="2">
    <source>
        <dbReference type="Pfam" id="PF00857"/>
    </source>
</evidence>
<comment type="caution">
    <text evidence="3">The sequence shown here is derived from an EMBL/GenBank/DDBJ whole genome shotgun (WGS) entry which is preliminary data.</text>
</comment>
<evidence type="ECO:0000313" key="4">
    <source>
        <dbReference type="Proteomes" id="UP000462055"/>
    </source>
</evidence>
<sequence length="120" mass="13199">MRDERPVAPDPPGHLDEPARTRRRHDLRAPSLRDGEGAAEAGREQQRGGAGTLVLTGLATSGVVISTLRDATERQYAQIVLSDGCDDIDEEMHRFLVERFFPREADIMTCAQWTAGLAAQ</sequence>
<dbReference type="Pfam" id="PF00857">
    <property type="entry name" value="Isochorismatase"/>
    <property type="match status" value="1"/>
</dbReference>
<feature type="domain" description="Isochorismatase-like" evidence="2">
    <location>
        <begin position="47"/>
        <end position="112"/>
    </location>
</feature>
<dbReference type="InterPro" id="IPR036380">
    <property type="entry name" value="Isochorismatase-like_sf"/>
</dbReference>
<dbReference type="EMBL" id="WBMS02000002">
    <property type="protein sequence ID" value="MVZ99294.1"/>
    <property type="molecule type" value="Genomic_DNA"/>
</dbReference>
<dbReference type="SUPFAM" id="SSF52499">
    <property type="entry name" value="Isochorismatase-like hydrolases"/>
    <property type="match status" value="1"/>
</dbReference>
<evidence type="ECO:0000256" key="1">
    <source>
        <dbReference type="SAM" id="MobiDB-lite"/>
    </source>
</evidence>
<dbReference type="Proteomes" id="UP000462055">
    <property type="component" value="Unassembled WGS sequence"/>
</dbReference>
<name>A0A6I4M4T5_9ACTN</name>
<evidence type="ECO:0000313" key="3">
    <source>
        <dbReference type="EMBL" id="MVZ99294.1"/>
    </source>
</evidence>
<accession>A0A6I4M4T5</accession>
<dbReference type="InterPro" id="IPR000868">
    <property type="entry name" value="Isochorismatase-like_dom"/>
</dbReference>
<dbReference type="AlphaFoldDB" id="A0A6I4M4T5"/>
<reference evidence="3" key="1">
    <citation type="submission" date="2019-12" db="EMBL/GenBank/DDBJ databases">
        <title>Actinomadura physcomitrii sp. nov., a novel actinomycete isolated from moss [Physcomitrium sphaericum (Ludw) Fuernr].</title>
        <authorList>
            <person name="Zhuang X."/>
        </authorList>
    </citation>
    <scope>NUCLEOTIDE SEQUENCE [LARGE SCALE GENOMIC DNA]</scope>
    <source>
        <strain evidence="3">LD22</strain>
    </source>
</reference>
<keyword evidence="4" id="KW-1185">Reference proteome</keyword>
<feature type="compositionally biased region" description="Basic and acidic residues" evidence="1">
    <location>
        <begin position="1"/>
        <end position="20"/>
    </location>
</feature>
<feature type="compositionally biased region" description="Basic and acidic residues" evidence="1">
    <location>
        <begin position="27"/>
        <end position="46"/>
    </location>
</feature>
<organism evidence="3 4">
    <name type="scientific">Actinomadura physcomitrii</name>
    <dbReference type="NCBI Taxonomy" id="2650748"/>
    <lineage>
        <taxon>Bacteria</taxon>
        <taxon>Bacillati</taxon>
        <taxon>Actinomycetota</taxon>
        <taxon>Actinomycetes</taxon>
        <taxon>Streptosporangiales</taxon>
        <taxon>Thermomonosporaceae</taxon>
        <taxon>Actinomadura</taxon>
    </lineage>
</organism>